<dbReference type="CDD" id="cd09272">
    <property type="entry name" value="RNase_HI_RT_Ty1"/>
    <property type="match status" value="1"/>
</dbReference>
<accession>A0A6L2MAS4</accession>
<feature type="region of interest" description="Disordered" evidence="3">
    <location>
        <begin position="592"/>
        <end position="644"/>
    </location>
</feature>
<dbReference type="SMART" id="SM00343">
    <property type="entry name" value="ZnF_C2HC"/>
    <property type="match status" value="1"/>
</dbReference>
<dbReference type="Gene3D" id="4.10.60.10">
    <property type="entry name" value="Zinc finger, CCHC-type"/>
    <property type="match status" value="1"/>
</dbReference>
<comment type="caution">
    <text evidence="5">The sequence shown here is derived from an EMBL/GenBank/DDBJ whole genome shotgun (WGS) entry which is preliminary data.</text>
</comment>
<dbReference type="AlphaFoldDB" id="A0A6L2MAS4"/>
<evidence type="ECO:0000256" key="2">
    <source>
        <dbReference type="SAM" id="Coils"/>
    </source>
</evidence>
<sequence>MAFVSSPSPNSTNEVPTDFEVSTASPQVRTANLSDVIVYAFLANQPNGSQLVHEDLEQIHEDDLEEIDLKWQLELLSMRDKRFFQKAGKKITINGSDIAGYDKAKVECFNCHKMGHFARECRVPRNQENRTRNQETTRRTINVEDASSKAMVAIDGAGFDWSYMTDDEAPTNMDFMDFSDSENESLVNENIAVLKRDILIKDSKIVVLKNKLEKNSIEKDDLDNKIKKFENASQSLDKLIECQITNKSKRGLGYVSCNVVPPPHTRRFSPLRIDLSHTSLPEFAEPSVQSYRVKPIEVVTQTSNVKISEPVKENNGVPIIEDWESEGEDEVESPPEIERKTIEPRVNKARCKYHQRERMVNRTNHSRVNHFANTVSKAMLTKTGLKPVNSVRPVNLKRSFQKRATYNNRKFYKKLNTAKGKVNTARPNSVVLNVVRAYKGKAGHSHKQFEDQGYFDSRCSRHMTVNISYLTDFKEFDGRYVAFGGGAKGGKITGKGIIRTADKSHVLLKVPRKKNMYSVDIKNIVPTKDLTCLVAKATNDESMLWHRRLSHINFKNINKLVKENLVRGDGPKWLFDIDALIESMNYVPVIADSDGDNKDNDGACKESEIDNLESPNAENDTKDVNTTGPSINTASSNINTASPTVNTVRQNNDFFGADNDMRSLDVVEVDISNISIAYPVPNTPNTRIHKDHSLDNVIGDIQSGVQARRMTVTTDEQGFISAIYEEKTHEDLHTCLFACFLSQKEPKSITNVLKDLAWVEMDVKSAFLYGRIKEEVYVCQPPGFEDPGYPDKVYKVEKVLYGMHQAPRAWYETLAKYLLDNGFHRGKIDQTLFIKRQKEDILLIQVKFKYTDVKPASTLIDKEKAFIKDSDGDDVDVHIYRDSSFDLVAYKNSDYVGASLDRKSTSGGCQFLGCRLISWQWKKQTVVATSTTKAEYVATASCCGQVLWIQNQLLYYGKTRTRTRRMGHRIPQFNVPSSVPDEAITKEMHDGLERATTTAYGLEVEQGNGKISKTQTKATPFGSSSPRTSSEGGPGCHDEEASLDKEDSPKQGRMIEEINEDENTNLVKISKQGEIHETAERRKESDDTKVVDFSTGSPQKDDDEETLTEILVSIKKSVAKDKGKAIMQEFAPLKKIKKKEMMQISLDEEIAQRFYEEEQA</sequence>
<name>A0A6L2MAS4_TANCI</name>
<keyword evidence="2" id="KW-0175">Coiled coil</keyword>
<keyword evidence="1" id="KW-0479">Metal-binding</keyword>
<feature type="compositionally biased region" description="Basic and acidic residues" evidence="3">
    <location>
        <begin position="595"/>
        <end position="608"/>
    </location>
</feature>
<evidence type="ECO:0000256" key="3">
    <source>
        <dbReference type="SAM" id="MobiDB-lite"/>
    </source>
</evidence>
<dbReference type="PANTHER" id="PTHR11439:SF495">
    <property type="entry name" value="REVERSE TRANSCRIPTASE, RNA-DEPENDENT DNA POLYMERASE-RELATED"/>
    <property type="match status" value="1"/>
</dbReference>
<organism evidence="5">
    <name type="scientific">Tanacetum cinerariifolium</name>
    <name type="common">Dalmatian daisy</name>
    <name type="synonym">Chrysanthemum cinerariifolium</name>
    <dbReference type="NCBI Taxonomy" id="118510"/>
    <lineage>
        <taxon>Eukaryota</taxon>
        <taxon>Viridiplantae</taxon>
        <taxon>Streptophyta</taxon>
        <taxon>Embryophyta</taxon>
        <taxon>Tracheophyta</taxon>
        <taxon>Spermatophyta</taxon>
        <taxon>Magnoliopsida</taxon>
        <taxon>eudicotyledons</taxon>
        <taxon>Gunneridae</taxon>
        <taxon>Pentapetalae</taxon>
        <taxon>asterids</taxon>
        <taxon>campanulids</taxon>
        <taxon>Asterales</taxon>
        <taxon>Asteraceae</taxon>
        <taxon>Asteroideae</taxon>
        <taxon>Anthemideae</taxon>
        <taxon>Anthemidinae</taxon>
        <taxon>Tanacetum</taxon>
    </lineage>
</organism>
<keyword evidence="1" id="KW-0863">Zinc-finger</keyword>
<protein>
    <submittedName>
        <fullName evidence="5">Retrotransposon protein, putative, Ty1-copia subclass</fullName>
    </submittedName>
</protein>
<feature type="compositionally biased region" description="Basic and acidic residues" evidence="3">
    <location>
        <begin position="1075"/>
        <end position="1090"/>
    </location>
</feature>
<feature type="coiled-coil region" evidence="2">
    <location>
        <begin position="205"/>
        <end position="239"/>
    </location>
</feature>
<dbReference type="InterPro" id="IPR036875">
    <property type="entry name" value="Znf_CCHC_sf"/>
</dbReference>
<proteinExistence type="predicted"/>
<reference evidence="5" key="1">
    <citation type="journal article" date="2019" name="Sci. Rep.">
        <title>Draft genome of Tanacetum cinerariifolium, the natural source of mosquito coil.</title>
        <authorList>
            <person name="Yamashiro T."/>
            <person name="Shiraishi A."/>
            <person name="Satake H."/>
            <person name="Nakayama K."/>
        </authorList>
    </citation>
    <scope>NUCLEOTIDE SEQUENCE</scope>
</reference>
<feature type="region of interest" description="Disordered" evidence="3">
    <location>
        <begin position="1075"/>
        <end position="1104"/>
    </location>
</feature>
<evidence type="ECO:0000256" key="1">
    <source>
        <dbReference type="PROSITE-ProRule" id="PRU00047"/>
    </source>
</evidence>
<dbReference type="Pfam" id="PF13976">
    <property type="entry name" value="gag_pre-integrs"/>
    <property type="match status" value="1"/>
</dbReference>
<feature type="compositionally biased region" description="Basic and acidic residues" evidence="3">
    <location>
        <begin position="1036"/>
        <end position="1050"/>
    </location>
</feature>
<dbReference type="PANTHER" id="PTHR11439">
    <property type="entry name" value="GAG-POL-RELATED RETROTRANSPOSON"/>
    <property type="match status" value="1"/>
</dbReference>
<dbReference type="GO" id="GO:0003676">
    <property type="term" value="F:nucleic acid binding"/>
    <property type="evidence" value="ECO:0007669"/>
    <property type="project" value="InterPro"/>
</dbReference>
<keyword evidence="1" id="KW-0862">Zinc</keyword>
<feature type="region of interest" description="Disordered" evidence="3">
    <location>
        <begin position="1003"/>
        <end position="1050"/>
    </location>
</feature>
<evidence type="ECO:0000313" key="5">
    <source>
        <dbReference type="EMBL" id="GEU71116.1"/>
    </source>
</evidence>
<feature type="compositionally biased region" description="Polar residues" evidence="3">
    <location>
        <begin position="1009"/>
        <end position="1031"/>
    </location>
</feature>
<dbReference type="Pfam" id="PF07727">
    <property type="entry name" value="RVT_2"/>
    <property type="match status" value="1"/>
</dbReference>
<dbReference type="InterPro" id="IPR013103">
    <property type="entry name" value="RVT_2"/>
</dbReference>
<feature type="domain" description="CCHC-type" evidence="4">
    <location>
        <begin position="108"/>
        <end position="122"/>
    </location>
</feature>
<dbReference type="EMBL" id="BKCJ010006246">
    <property type="protein sequence ID" value="GEU71116.1"/>
    <property type="molecule type" value="Genomic_DNA"/>
</dbReference>
<feature type="compositionally biased region" description="Polar residues" evidence="3">
    <location>
        <begin position="613"/>
        <end position="644"/>
    </location>
</feature>
<dbReference type="SUPFAM" id="SSF57756">
    <property type="entry name" value="Retrovirus zinc finger-like domains"/>
    <property type="match status" value="1"/>
</dbReference>
<dbReference type="PROSITE" id="PS50158">
    <property type="entry name" value="ZF_CCHC"/>
    <property type="match status" value="1"/>
</dbReference>
<dbReference type="InterPro" id="IPR025724">
    <property type="entry name" value="GAG-pre-integrase_dom"/>
</dbReference>
<dbReference type="Pfam" id="PF00098">
    <property type="entry name" value="zf-CCHC"/>
    <property type="match status" value="1"/>
</dbReference>
<dbReference type="GO" id="GO:0008270">
    <property type="term" value="F:zinc ion binding"/>
    <property type="evidence" value="ECO:0007669"/>
    <property type="project" value="UniProtKB-KW"/>
</dbReference>
<gene>
    <name evidence="5" type="ORF">Tci_043094</name>
</gene>
<evidence type="ECO:0000259" key="4">
    <source>
        <dbReference type="PROSITE" id="PS50158"/>
    </source>
</evidence>
<dbReference type="InterPro" id="IPR001878">
    <property type="entry name" value="Znf_CCHC"/>
</dbReference>